<gene>
    <name evidence="1" type="ORF">B0X70_19440</name>
</gene>
<sequence>MKASVKKSFPTIHLTPAKWLACWRKEILTVSLDIRNEEIIKHVKILYCLNDFFLSAFTIYSQA</sequence>
<accession>A0ABX8M149</accession>
<evidence type="ECO:0000313" key="2">
    <source>
        <dbReference type="Proteomes" id="UP000693715"/>
    </source>
</evidence>
<reference evidence="1 2" key="1">
    <citation type="submission" date="2017-03" db="EMBL/GenBank/DDBJ databases">
        <title>Genome comparison of Photorhabdus luminescens strain 0813-124 phase variants.</title>
        <authorList>
            <person name="Chien C.-C."/>
            <person name="Chen W.-J."/>
            <person name="Shih M.-C."/>
            <person name="Hsieh F.-C."/>
        </authorList>
    </citation>
    <scope>NUCLEOTIDE SEQUENCE [LARGE SCALE GENOMIC DNA]</scope>
    <source>
        <strain evidence="1 2">0813-124 phase II</strain>
    </source>
</reference>
<evidence type="ECO:0000313" key="1">
    <source>
        <dbReference type="EMBL" id="QXF35108.1"/>
    </source>
</evidence>
<name>A0ABX8M149_9GAMM</name>
<keyword evidence="2" id="KW-1185">Reference proteome</keyword>
<proteinExistence type="predicted"/>
<dbReference type="EMBL" id="CP020335">
    <property type="protein sequence ID" value="QXF35108.1"/>
    <property type="molecule type" value="Genomic_DNA"/>
</dbReference>
<dbReference type="Proteomes" id="UP000693715">
    <property type="component" value="Chromosome"/>
</dbReference>
<organism evidence="1 2">
    <name type="scientific">Photorhabdus akhurstii</name>
    <dbReference type="NCBI Taxonomy" id="171438"/>
    <lineage>
        <taxon>Bacteria</taxon>
        <taxon>Pseudomonadati</taxon>
        <taxon>Pseudomonadota</taxon>
        <taxon>Gammaproteobacteria</taxon>
        <taxon>Enterobacterales</taxon>
        <taxon>Morganellaceae</taxon>
        <taxon>Photorhabdus</taxon>
    </lineage>
</organism>
<protein>
    <submittedName>
        <fullName evidence="1">Uncharacterized protein</fullName>
    </submittedName>
</protein>